<dbReference type="InterPro" id="IPR005656">
    <property type="entry name" value="MmgE_PrpD"/>
</dbReference>
<dbReference type="Pfam" id="PF03972">
    <property type="entry name" value="MmgE_PrpD_N"/>
    <property type="match status" value="1"/>
</dbReference>
<comment type="caution">
    <text evidence="4">The sequence shown here is derived from an EMBL/GenBank/DDBJ whole genome shotgun (WGS) entry which is preliminary data.</text>
</comment>
<feature type="domain" description="MmgE/PrpD N-terminal" evidence="2">
    <location>
        <begin position="18"/>
        <end position="253"/>
    </location>
</feature>
<dbReference type="EMBL" id="LFWZ01000057">
    <property type="protein sequence ID" value="KON29651.1"/>
    <property type="molecule type" value="Genomic_DNA"/>
</dbReference>
<dbReference type="SUPFAM" id="SSF103378">
    <property type="entry name" value="2-methylcitrate dehydratase PrpD"/>
    <property type="match status" value="1"/>
</dbReference>
<dbReference type="Gene3D" id="1.10.4100.10">
    <property type="entry name" value="2-methylcitrate dehydratase PrpD"/>
    <property type="match status" value="1"/>
</dbReference>
<name>A0A0M0BMV2_9ARCH</name>
<dbReference type="InterPro" id="IPR045337">
    <property type="entry name" value="MmgE_PrpD_C"/>
</dbReference>
<dbReference type="AlphaFoldDB" id="A0A0M0BMV2"/>
<dbReference type="Pfam" id="PF19305">
    <property type="entry name" value="MmgE_PrpD_C"/>
    <property type="match status" value="1"/>
</dbReference>
<organism evidence="4 5">
    <name type="scientific">miscellaneous Crenarchaeota group-15 archaeon DG-45</name>
    <dbReference type="NCBI Taxonomy" id="1685127"/>
    <lineage>
        <taxon>Archaea</taxon>
        <taxon>Candidatus Bathyarchaeota</taxon>
        <taxon>MCG-15</taxon>
    </lineage>
</organism>
<accession>A0A0M0BMV2</accession>
<evidence type="ECO:0000259" key="3">
    <source>
        <dbReference type="Pfam" id="PF19305"/>
    </source>
</evidence>
<evidence type="ECO:0000259" key="2">
    <source>
        <dbReference type="Pfam" id="PF03972"/>
    </source>
</evidence>
<dbReference type="PANTHER" id="PTHR16943">
    <property type="entry name" value="2-METHYLCITRATE DEHYDRATASE-RELATED"/>
    <property type="match status" value="1"/>
</dbReference>
<comment type="similarity">
    <text evidence="1">Belongs to the PrpD family.</text>
</comment>
<dbReference type="Gene3D" id="3.30.1330.120">
    <property type="entry name" value="2-methylcitrate dehydratase PrpD"/>
    <property type="match status" value="1"/>
</dbReference>
<sequence>MGSSITDDVVDFLLGEASPPADVRRKAIKHIVDGIGVMLAGSRTECARKLADLVRGKGGGGPSTILGLDLKAFPSDAALVNGTSGHADDYDDNQLSSSPDRIYGLLTHPTVPVLAAALAVGEGAGCSGRELLEAFVAGFEVECKLAEAIRPDHYMRGFHTTGTMGAFGACAASGVLLGLDEESMRYALGITASLASGIRANFGTMTKPLHAGMAASNGVVAAMLGGRGFTSDRAALDGRWGFMSILGGGADPDRIAGKLGNPYSIVQPGASIKMYPCGSLGQPSMDALLEVVTEEGLGPEDVKEIRVRAGANILEPLRYSRPADGLQAKFSLQFGMASILTRRRAGLREYTTEAVNSPEMRAAMAKVRTVHDPEVASMGADKMRSIVEVELHDGRVISRFADTARGTPEKPLRESELDDKFRECASFVLDGGRIEDALREIRGIERRPDIRRLTALLTR</sequence>
<feature type="domain" description="MmgE/PrpD C-terminal" evidence="3">
    <location>
        <begin position="275"/>
        <end position="430"/>
    </location>
</feature>
<protein>
    <recommendedName>
        <fullName evidence="6">MmgE/PrpD family protein</fullName>
    </recommendedName>
</protein>
<dbReference type="InterPro" id="IPR036148">
    <property type="entry name" value="MmgE/PrpD_sf"/>
</dbReference>
<evidence type="ECO:0000313" key="4">
    <source>
        <dbReference type="EMBL" id="KON29651.1"/>
    </source>
</evidence>
<dbReference type="InterPro" id="IPR045336">
    <property type="entry name" value="MmgE_PrpD_N"/>
</dbReference>
<evidence type="ECO:0008006" key="6">
    <source>
        <dbReference type="Google" id="ProtNLM"/>
    </source>
</evidence>
<reference evidence="4 5" key="1">
    <citation type="submission" date="2015-06" db="EMBL/GenBank/DDBJ databases">
        <title>New insights into the roles of widespread benthic archaea in carbon and nitrogen cycling.</title>
        <authorList>
            <person name="Lazar C.S."/>
            <person name="Baker B.J."/>
            <person name="Seitz K.W."/>
            <person name="Hyde A.S."/>
            <person name="Dick G.J."/>
            <person name="Hinrichs K.-U."/>
            <person name="Teske A.P."/>
        </authorList>
    </citation>
    <scope>NUCLEOTIDE SEQUENCE [LARGE SCALE GENOMIC DNA]</scope>
    <source>
        <strain evidence="4">DG-45</strain>
    </source>
</reference>
<evidence type="ECO:0000313" key="5">
    <source>
        <dbReference type="Proteomes" id="UP000037210"/>
    </source>
</evidence>
<dbReference type="InterPro" id="IPR042183">
    <property type="entry name" value="MmgE/PrpD_sf_1"/>
</dbReference>
<proteinExistence type="inferred from homology"/>
<evidence type="ECO:0000256" key="1">
    <source>
        <dbReference type="ARBA" id="ARBA00006174"/>
    </source>
</evidence>
<dbReference type="GO" id="GO:0016829">
    <property type="term" value="F:lyase activity"/>
    <property type="evidence" value="ECO:0007669"/>
    <property type="project" value="InterPro"/>
</dbReference>
<dbReference type="Proteomes" id="UP000037210">
    <property type="component" value="Unassembled WGS sequence"/>
</dbReference>
<gene>
    <name evidence="4" type="ORF">AC482_05995</name>
</gene>
<dbReference type="InterPro" id="IPR042188">
    <property type="entry name" value="MmgE/PrpD_sf_2"/>
</dbReference>
<dbReference type="PANTHER" id="PTHR16943:SF8">
    <property type="entry name" value="2-METHYLCITRATE DEHYDRATASE"/>
    <property type="match status" value="1"/>
</dbReference>